<accession>A0A516X4K6</accession>
<dbReference type="KEGG" id="toy:FO059_12465"/>
<dbReference type="RefSeq" id="WP_143909204.1">
    <property type="nucleotide sequence ID" value="NZ_CP041765.1"/>
</dbReference>
<keyword evidence="2" id="KW-1185">Reference proteome</keyword>
<dbReference type="AlphaFoldDB" id="A0A516X4K6"/>
<reference evidence="1 2" key="2">
    <citation type="submission" date="2019-07" db="EMBL/GenBank/DDBJ databases">
        <authorList>
            <person name="Huang Y."/>
        </authorList>
    </citation>
    <scope>NUCLEOTIDE SEQUENCE [LARGE SCALE GENOMIC DNA]</scope>
    <source>
        <strain evidence="1 2">HY188</strain>
    </source>
</reference>
<dbReference type="Proteomes" id="UP000317344">
    <property type="component" value="Chromosome"/>
</dbReference>
<gene>
    <name evidence="1" type="ORF">FO059_12465</name>
</gene>
<dbReference type="EMBL" id="CP041765">
    <property type="protein sequence ID" value="QDQ97980.1"/>
    <property type="molecule type" value="Genomic_DNA"/>
</dbReference>
<organism evidence="1 2">
    <name type="scientific">Tomitella fengzijianii</name>
    <dbReference type="NCBI Taxonomy" id="2597660"/>
    <lineage>
        <taxon>Bacteria</taxon>
        <taxon>Bacillati</taxon>
        <taxon>Actinomycetota</taxon>
        <taxon>Actinomycetes</taxon>
        <taxon>Mycobacteriales</taxon>
        <taxon>Tomitella</taxon>
    </lineage>
</organism>
<protein>
    <submittedName>
        <fullName evidence="1">Uncharacterized protein</fullName>
    </submittedName>
</protein>
<proteinExistence type="predicted"/>
<sequence length="128" mass="13786">MIRHQDAALVVKTVLAGRMNVAEPDVTVGVALPDDYKPAKHGDIVVVATDGGPDRVAAAWHTIRLTAWSARRSRAVELADTAYALLRTHNGTGGMQRPRPGTLTLVDRDPRTDAYIAGNTLTAPIRPR</sequence>
<reference evidence="1 2" key="1">
    <citation type="submission" date="2019-07" db="EMBL/GenBank/DDBJ databases">
        <title>Tomitella cavernea sp. nov., an actinomycete isolated from soil.</title>
        <authorList>
            <person name="Cheng J."/>
        </authorList>
    </citation>
    <scope>NUCLEOTIDE SEQUENCE [LARGE SCALE GENOMIC DNA]</scope>
    <source>
        <strain evidence="1 2">HY188</strain>
    </source>
</reference>
<name>A0A516X4K6_9ACTN</name>
<evidence type="ECO:0000313" key="2">
    <source>
        <dbReference type="Proteomes" id="UP000317344"/>
    </source>
</evidence>
<evidence type="ECO:0000313" key="1">
    <source>
        <dbReference type="EMBL" id="QDQ97980.1"/>
    </source>
</evidence>